<feature type="domain" description="Cryptochrome/DNA photolyase FAD-binding" evidence="1">
    <location>
        <begin position="307"/>
        <end position="396"/>
    </location>
</feature>
<gene>
    <name evidence="2" type="ORF">E5R92_04805</name>
</gene>
<dbReference type="EMBL" id="CP038852">
    <property type="protein sequence ID" value="QIZ21097.1"/>
    <property type="molecule type" value="Genomic_DNA"/>
</dbReference>
<dbReference type="Pfam" id="PF03441">
    <property type="entry name" value="FAD_binding_7"/>
    <property type="match status" value="1"/>
</dbReference>
<sequence length="496" mass="59021">MKLFFILGNQLFPLKYVDRFKKDHSFYMAEDYGLCTYEKHHKQKILLFLSSMRSYADMLKVNKYKVEYSKIEDKDFKDTYFKKLKIIIDKKKITEISSFEVEDKFFEKKISQFLKKEKINWNIVQTPMFLNSRGEFKNYLAKSKKPFMATFYKEVRKKSGILMGADGNPIGGKWSFDEDNRNKLPKDISIPKFPKINETSHTKKLKPVIEKLFKDHPGSTNNFWLATEYNDVVKLLDFFIKEKSNLFGDYEDAVNQKDNILFHSALSPYINLGLITPEIIIQKILEFHKKHKIKMNSLEGYIRQIIGWREFMRGIYQGYSDEMEIKNFFKHERKMKRSWYEGTTGLPPLDHAIKNAVNHGWSHHIERLMILSNIMNLCEVKPTIVYKWFMEMFVDSSDWVMVPNVYGMGLFSDGGIFATKPYICGSSYFMKMMDFKKGEWCNTMDGLYWRFIDKNRKFFLKNPRLSMMVYVFDKMKDERKKMILSEADKFIKLNTA</sequence>
<dbReference type="Gene3D" id="3.40.50.620">
    <property type="entry name" value="HUPs"/>
    <property type="match status" value="1"/>
</dbReference>
<dbReference type="InterPro" id="IPR007357">
    <property type="entry name" value="PhrB-like"/>
</dbReference>
<keyword evidence="2" id="KW-0456">Lyase</keyword>
<dbReference type="KEGG" id="peg:E5R92_04805"/>
<dbReference type="Gene3D" id="1.10.579.10">
    <property type="entry name" value="DNA Cyclobutane Dipyrimidine Photolyase, subunit A, domain 3"/>
    <property type="match status" value="1"/>
</dbReference>
<evidence type="ECO:0000259" key="1">
    <source>
        <dbReference type="Pfam" id="PF03441"/>
    </source>
</evidence>
<accession>A0A6H1Q2E9</accession>
<dbReference type="InterPro" id="IPR014729">
    <property type="entry name" value="Rossmann-like_a/b/a_fold"/>
</dbReference>
<proteinExistence type="predicted"/>
<dbReference type="InterPro" id="IPR036134">
    <property type="entry name" value="Crypto/Photolyase_FAD-like_sf"/>
</dbReference>
<protein>
    <submittedName>
        <fullName evidence="2">Cryptochrome/photolyase family protein</fullName>
    </submittedName>
</protein>
<evidence type="ECO:0000313" key="3">
    <source>
        <dbReference type="Proteomes" id="UP000501094"/>
    </source>
</evidence>
<dbReference type="Proteomes" id="UP000501094">
    <property type="component" value="Chromosome"/>
</dbReference>
<keyword evidence="3" id="KW-1185">Reference proteome</keyword>
<dbReference type="GO" id="GO:0016829">
    <property type="term" value="F:lyase activity"/>
    <property type="evidence" value="ECO:0007669"/>
    <property type="project" value="UniProtKB-KW"/>
</dbReference>
<dbReference type="PANTHER" id="PTHR38657:SF1">
    <property type="entry name" value="SLR1343 PROTEIN"/>
    <property type="match status" value="1"/>
</dbReference>
<dbReference type="AlphaFoldDB" id="A0A6H1Q2E9"/>
<dbReference type="InterPro" id="IPR005101">
    <property type="entry name" value="Cryptochr/Photolyase_FAD-bd"/>
</dbReference>
<dbReference type="SUPFAM" id="SSF48173">
    <property type="entry name" value="Cryptochrome/photolyase FAD-binding domain"/>
    <property type="match status" value="1"/>
</dbReference>
<dbReference type="Gene3D" id="1.10.10.1710">
    <property type="entry name" value="Deoxyribodipyrimidine photolyase-related"/>
    <property type="match status" value="1"/>
</dbReference>
<evidence type="ECO:0000313" key="2">
    <source>
        <dbReference type="EMBL" id="QIZ21097.1"/>
    </source>
</evidence>
<dbReference type="InterPro" id="IPR052551">
    <property type="entry name" value="UV-DNA_repair_photolyase"/>
</dbReference>
<name>A0A6H1Q2E9_9PROT</name>
<dbReference type="Gene3D" id="1.25.40.80">
    <property type="match status" value="1"/>
</dbReference>
<dbReference type="PANTHER" id="PTHR38657">
    <property type="entry name" value="SLR1343 PROTEIN"/>
    <property type="match status" value="1"/>
</dbReference>
<organism evidence="2 3">
    <name type="scientific">Candidatus Pelagibacter giovannonii</name>
    <dbReference type="NCBI Taxonomy" id="2563896"/>
    <lineage>
        <taxon>Bacteria</taxon>
        <taxon>Pseudomonadati</taxon>
        <taxon>Pseudomonadota</taxon>
        <taxon>Alphaproteobacteria</taxon>
        <taxon>Candidatus Pelagibacterales</taxon>
        <taxon>Candidatus Pelagibacteraceae</taxon>
        <taxon>Candidatus Pelagibacter</taxon>
    </lineage>
</organism>
<reference evidence="2 3" key="1">
    <citation type="journal article" date="2020" name="Nat. Microbiol.">
        <title>Lysogenic host-virus interactions in SAR11 marine bacteria.</title>
        <authorList>
            <person name="Morris R.M."/>
            <person name="Cain K.R."/>
            <person name="Hvorecny K.L."/>
            <person name="Kollman J.M."/>
        </authorList>
    </citation>
    <scope>NUCLEOTIDE SEQUENCE [LARGE SCALE GENOMIC DNA]</scope>
    <source>
        <strain evidence="2 3">NP1</strain>
    </source>
</reference>
<dbReference type="RefSeq" id="WP_168606961.1">
    <property type="nucleotide sequence ID" value="NZ_CP038852.1"/>
</dbReference>
<dbReference type="Pfam" id="PF04244">
    <property type="entry name" value="DPRP"/>
    <property type="match status" value="1"/>
</dbReference>